<keyword evidence="2" id="KW-1185">Reference proteome</keyword>
<name>A0ACC0ZH43_9ROSI</name>
<dbReference type="Proteomes" id="UP001163603">
    <property type="component" value="Chromosome 1"/>
</dbReference>
<gene>
    <name evidence="1" type="ORF">Pint_02298</name>
</gene>
<protein>
    <submittedName>
        <fullName evidence="1">Uncharacterized protein</fullName>
    </submittedName>
</protein>
<sequence length="95" mass="10944">MGCHINLAWFLTLFLLLVFESAMAEPSCEMVFVSFPYCLEFLMGLYYKPSTKCCNHIKKLNTVAKQSEGNVRLLCNCIESMVREMQPLLQASRIR</sequence>
<evidence type="ECO:0000313" key="1">
    <source>
        <dbReference type="EMBL" id="KAJ0052359.1"/>
    </source>
</evidence>
<organism evidence="1 2">
    <name type="scientific">Pistacia integerrima</name>
    <dbReference type="NCBI Taxonomy" id="434235"/>
    <lineage>
        <taxon>Eukaryota</taxon>
        <taxon>Viridiplantae</taxon>
        <taxon>Streptophyta</taxon>
        <taxon>Embryophyta</taxon>
        <taxon>Tracheophyta</taxon>
        <taxon>Spermatophyta</taxon>
        <taxon>Magnoliopsida</taxon>
        <taxon>eudicotyledons</taxon>
        <taxon>Gunneridae</taxon>
        <taxon>Pentapetalae</taxon>
        <taxon>rosids</taxon>
        <taxon>malvids</taxon>
        <taxon>Sapindales</taxon>
        <taxon>Anacardiaceae</taxon>
        <taxon>Pistacia</taxon>
    </lineage>
</organism>
<proteinExistence type="predicted"/>
<accession>A0ACC0ZH43</accession>
<reference evidence="2" key="1">
    <citation type="journal article" date="2023" name="G3 (Bethesda)">
        <title>Genome assembly and association tests identify interacting loci associated with vigor, precocity, and sex in interspecific pistachio rootstocks.</title>
        <authorList>
            <person name="Palmer W."/>
            <person name="Jacygrad E."/>
            <person name="Sagayaradj S."/>
            <person name="Cavanaugh K."/>
            <person name="Han R."/>
            <person name="Bertier L."/>
            <person name="Beede B."/>
            <person name="Kafkas S."/>
            <person name="Golino D."/>
            <person name="Preece J."/>
            <person name="Michelmore R."/>
        </authorList>
    </citation>
    <scope>NUCLEOTIDE SEQUENCE [LARGE SCALE GENOMIC DNA]</scope>
</reference>
<dbReference type="EMBL" id="CM047736">
    <property type="protein sequence ID" value="KAJ0052359.1"/>
    <property type="molecule type" value="Genomic_DNA"/>
</dbReference>
<comment type="caution">
    <text evidence="1">The sequence shown here is derived from an EMBL/GenBank/DDBJ whole genome shotgun (WGS) entry which is preliminary data.</text>
</comment>
<evidence type="ECO:0000313" key="2">
    <source>
        <dbReference type="Proteomes" id="UP001163603"/>
    </source>
</evidence>